<reference evidence="2" key="1">
    <citation type="submission" date="2023-03" db="EMBL/GenBank/DDBJ databases">
        <title>Electrophorus voltai genome.</title>
        <authorList>
            <person name="Bian C."/>
        </authorList>
    </citation>
    <scope>NUCLEOTIDE SEQUENCE</scope>
    <source>
        <strain evidence="2">CB-2022</strain>
        <tissue evidence="2">Muscle</tissue>
    </source>
</reference>
<comment type="caution">
    <text evidence="2">The sequence shown here is derived from an EMBL/GenBank/DDBJ whole genome shotgun (WGS) entry which is preliminary data.</text>
</comment>
<dbReference type="Pfam" id="PF13358">
    <property type="entry name" value="DDE_3"/>
    <property type="match status" value="1"/>
</dbReference>
<dbReference type="EMBL" id="JAROKS010000001">
    <property type="protein sequence ID" value="KAK1806829.1"/>
    <property type="molecule type" value="Genomic_DNA"/>
</dbReference>
<gene>
    <name evidence="2" type="ORF">P4O66_005315</name>
</gene>
<feature type="domain" description="Tc1-like transposase DDE" evidence="1">
    <location>
        <begin position="55"/>
        <end position="109"/>
    </location>
</feature>
<sequence length="158" mass="18277">MWSDESRFTLFQSDECIRVRREAAEVTSLCGQCYDLALLQLIFFFPDGTGIFQDDNARIHRAQIVKEWFRDHETSFAHMDWTPQSLDLNPIENLWDVLEKTLHSGPNLPSSIQDLGEKLMQLWTEINVVTLQKLVEMMPQRMRAVTKAKGGPTKYSSV</sequence>
<evidence type="ECO:0000313" key="2">
    <source>
        <dbReference type="EMBL" id="KAK1806829.1"/>
    </source>
</evidence>
<accession>A0AAD8ZWU1</accession>
<dbReference type="Proteomes" id="UP001239994">
    <property type="component" value="Unassembled WGS sequence"/>
</dbReference>
<dbReference type="InterPro" id="IPR036397">
    <property type="entry name" value="RNaseH_sf"/>
</dbReference>
<proteinExistence type="predicted"/>
<evidence type="ECO:0000313" key="3">
    <source>
        <dbReference type="Proteomes" id="UP001239994"/>
    </source>
</evidence>
<dbReference type="InterPro" id="IPR038717">
    <property type="entry name" value="Tc1-like_DDE_dom"/>
</dbReference>
<dbReference type="GO" id="GO:0003676">
    <property type="term" value="F:nucleic acid binding"/>
    <property type="evidence" value="ECO:0007669"/>
    <property type="project" value="InterPro"/>
</dbReference>
<name>A0AAD8ZWU1_9TELE</name>
<evidence type="ECO:0000259" key="1">
    <source>
        <dbReference type="Pfam" id="PF13358"/>
    </source>
</evidence>
<keyword evidence="3" id="KW-1185">Reference proteome</keyword>
<protein>
    <recommendedName>
        <fullName evidence="1">Tc1-like transposase DDE domain-containing protein</fullName>
    </recommendedName>
</protein>
<organism evidence="2 3">
    <name type="scientific">Electrophorus voltai</name>
    <dbReference type="NCBI Taxonomy" id="2609070"/>
    <lineage>
        <taxon>Eukaryota</taxon>
        <taxon>Metazoa</taxon>
        <taxon>Chordata</taxon>
        <taxon>Craniata</taxon>
        <taxon>Vertebrata</taxon>
        <taxon>Euteleostomi</taxon>
        <taxon>Actinopterygii</taxon>
        <taxon>Neopterygii</taxon>
        <taxon>Teleostei</taxon>
        <taxon>Ostariophysi</taxon>
        <taxon>Gymnotiformes</taxon>
        <taxon>Gymnotoidei</taxon>
        <taxon>Gymnotidae</taxon>
        <taxon>Electrophorus</taxon>
    </lineage>
</organism>
<dbReference type="AlphaFoldDB" id="A0AAD8ZWU1"/>
<dbReference type="Gene3D" id="3.30.420.10">
    <property type="entry name" value="Ribonuclease H-like superfamily/Ribonuclease H"/>
    <property type="match status" value="1"/>
</dbReference>